<evidence type="ECO:0000256" key="1">
    <source>
        <dbReference type="ARBA" id="ARBA00004308"/>
    </source>
</evidence>
<evidence type="ECO:0000256" key="2">
    <source>
        <dbReference type="ARBA" id="ARBA00004555"/>
    </source>
</evidence>
<dbReference type="Pfam" id="PF15051">
    <property type="entry name" value="FAM198"/>
    <property type="match status" value="1"/>
</dbReference>
<evidence type="ECO:0000256" key="4">
    <source>
        <dbReference type="ARBA" id="ARBA00023034"/>
    </source>
</evidence>
<evidence type="ECO:0000313" key="9">
    <source>
        <dbReference type="Proteomes" id="UP001152320"/>
    </source>
</evidence>
<sequence length="569" mass="64793">MRIFRKQYSFFHTLFRRNLSLRSGTLLSVFLISMISLLGALTRPLAESQERSSNRHAAGPIRGEVLSIPSLDNWDNRGNFSRFEPHGTGKRIQARSAGVVYITKKSSQQIYFEENSRSAISVQKKKSANKKVAKRTEANNYTKDSSIEVVKSNIRSEKGQTVGKNQAKPILHSKTNVETKTNVSDKGRTRKLPQSPKSVNSSLSSSSAFKVKSKSEKLLSKHEGSGPKNTKSRQGRASNDGVGQNLPVPSIPRTIQFYAKPPWLSVRDISITRVLSEGVVQRRIGLSQNRSTEFLLYLENITEEGSRLENNSVSVRIRTCVDAISVSCKDWPRVMAYHLDRIISLNRIVPTAGRYSTEMYSTSITEGVTETAVWFPADLPARQYDDDSLEATRYVKKKFWRFSDRQKWSLVDECAKNVEDERARMAAFLFLLQIKERQLQECFKYPANRSHAPKHQDANAHLSCRNTFWGSGMRLTGQTWCLPPIGIDVNTTDSFNYTMLEPIERFPSDLIDVMKNSKLRQHLLQSLFVDRIYWEAQGSRKGIETILQVIDKRTKALYKWVKTKGLIPR</sequence>
<dbReference type="PANTHER" id="PTHR15905:SF1">
    <property type="entry name" value="GOLGI-ASSOCIATED KINASE 1B"/>
    <property type="match status" value="1"/>
</dbReference>
<dbReference type="EMBL" id="JAIZAY010000006">
    <property type="protein sequence ID" value="KAJ8039868.1"/>
    <property type="molecule type" value="Genomic_DNA"/>
</dbReference>
<keyword evidence="7" id="KW-1133">Transmembrane helix</keyword>
<evidence type="ECO:0000256" key="6">
    <source>
        <dbReference type="SAM" id="MobiDB-lite"/>
    </source>
</evidence>
<evidence type="ECO:0000313" key="8">
    <source>
        <dbReference type="EMBL" id="KAJ8039868.1"/>
    </source>
</evidence>
<evidence type="ECO:0000256" key="7">
    <source>
        <dbReference type="SAM" id="Phobius"/>
    </source>
</evidence>
<dbReference type="OrthoDB" id="10011371at2759"/>
<evidence type="ECO:0000256" key="3">
    <source>
        <dbReference type="ARBA" id="ARBA00007691"/>
    </source>
</evidence>
<feature type="region of interest" description="Disordered" evidence="6">
    <location>
        <begin position="158"/>
        <end position="247"/>
    </location>
</feature>
<protein>
    <submittedName>
        <fullName evidence="8">Uncharacterized protein</fullName>
    </submittedName>
</protein>
<comment type="similarity">
    <text evidence="3">Belongs to the GASK family.</text>
</comment>
<feature type="compositionally biased region" description="Low complexity" evidence="6">
    <location>
        <begin position="195"/>
        <end position="210"/>
    </location>
</feature>
<evidence type="ECO:0000256" key="5">
    <source>
        <dbReference type="ARBA" id="ARBA00023136"/>
    </source>
</evidence>
<feature type="compositionally biased region" description="Polar residues" evidence="6">
    <location>
        <begin position="173"/>
        <end position="184"/>
    </location>
</feature>
<name>A0A9Q1HBZ9_HOLLE</name>
<keyword evidence="9" id="KW-1185">Reference proteome</keyword>
<dbReference type="AlphaFoldDB" id="A0A9Q1HBZ9"/>
<comment type="subcellular location">
    <subcellularLocation>
        <location evidence="1">Endomembrane system</location>
    </subcellularLocation>
    <subcellularLocation>
        <location evidence="2">Golgi apparatus</location>
    </subcellularLocation>
</comment>
<proteinExistence type="inferred from homology"/>
<gene>
    <name evidence="8" type="ORF">HOLleu_14008</name>
</gene>
<reference evidence="8" key="1">
    <citation type="submission" date="2021-10" db="EMBL/GenBank/DDBJ databases">
        <title>Tropical sea cucumber genome reveals ecological adaptation and Cuvierian tubules defense mechanism.</title>
        <authorList>
            <person name="Chen T."/>
        </authorList>
    </citation>
    <scope>NUCLEOTIDE SEQUENCE</scope>
    <source>
        <strain evidence="8">Nanhai2018</strain>
        <tissue evidence="8">Muscle</tissue>
    </source>
</reference>
<keyword evidence="7" id="KW-0812">Transmembrane</keyword>
<feature type="compositionally biased region" description="Basic and acidic residues" evidence="6">
    <location>
        <begin position="213"/>
        <end position="225"/>
    </location>
</feature>
<comment type="caution">
    <text evidence="8">The sequence shown here is derived from an EMBL/GenBank/DDBJ whole genome shotgun (WGS) entry which is preliminary data.</text>
</comment>
<dbReference type="GO" id="GO:0005794">
    <property type="term" value="C:Golgi apparatus"/>
    <property type="evidence" value="ECO:0007669"/>
    <property type="project" value="UniProtKB-SubCell"/>
</dbReference>
<accession>A0A9Q1HBZ9</accession>
<organism evidence="8 9">
    <name type="scientific">Holothuria leucospilota</name>
    <name type="common">Black long sea cucumber</name>
    <name type="synonym">Mertensiothuria leucospilota</name>
    <dbReference type="NCBI Taxonomy" id="206669"/>
    <lineage>
        <taxon>Eukaryota</taxon>
        <taxon>Metazoa</taxon>
        <taxon>Echinodermata</taxon>
        <taxon>Eleutherozoa</taxon>
        <taxon>Echinozoa</taxon>
        <taxon>Holothuroidea</taxon>
        <taxon>Aspidochirotacea</taxon>
        <taxon>Aspidochirotida</taxon>
        <taxon>Holothuriidae</taxon>
        <taxon>Holothuria</taxon>
    </lineage>
</organism>
<keyword evidence="4" id="KW-0333">Golgi apparatus</keyword>
<dbReference type="PANTHER" id="PTHR15905">
    <property type="entry name" value="GOLGI-ASSOCIATED KINASE 1B-RELATED"/>
    <property type="match status" value="1"/>
</dbReference>
<dbReference type="Proteomes" id="UP001152320">
    <property type="component" value="Chromosome 6"/>
</dbReference>
<keyword evidence="5 7" id="KW-0472">Membrane</keyword>
<dbReference type="InterPro" id="IPR029207">
    <property type="entry name" value="FAM198"/>
</dbReference>
<feature type="transmembrane region" description="Helical" evidence="7">
    <location>
        <begin position="21"/>
        <end position="41"/>
    </location>
</feature>